<evidence type="ECO:0000313" key="4">
    <source>
        <dbReference type="EMBL" id="PKQ65281.1"/>
    </source>
</evidence>
<dbReference type="PROSITE" id="PS51186">
    <property type="entry name" value="GNAT"/>
    <property type="match status" value="1"/>
</dbReference>
<evidence type="ECO:0000256" key="2">
    <source>
        <dbReference type="ARBA" id="ARBA00023315"/>
    </source>
</evidence>
<dbReference type="InterPro" id="IPR016181">
    <property type="entry name" value="Acyl_CoA_acyltransferase"/>
</dbReference>
<sequence>MIEIQRTNSENKDFIDLVRFLDADLEIRDGEDHAFYSQFNKLDQINYVVLAYEDGKPVGCGAIKEYEPLVMEVKRMFVLPECRGRGVASKVLKELENWTRELLFEKCTLETGVKQPEAIGLYKKNGYHFIPNYGQYAGVKESVCFEKVL</sequence>
<accession>A0A2N3I4R0</accession>
<dbReference type="PANTHER" id="PTHR43877">
    <property type="entry name" value="AMINOALKYLPHOSPHONATE N-ACETYLTRANSFERASE-RELATED-RELATED"/>
    <property type="match status" value="1"/>
</dbReference>
<keyword evidence="5" id="KW-1185">Reference proteome</keyword>
<comment type="caution">
    <text evidence="4">The sequence shown here is derived from an EMBL/GenBank/DDBJ whole genome shotgun (WGS) entry which is preliminary data.</text>
</comment>
<dbReference type="Proteomes" id="UP000233618">
    <property type="component" value="Unassembled WGS sequence"/>
</dbReference>
<dbReference type="CDD" id="cd04301">
    <property type="entry name" value="NAT_SF"/>
    <property type="match status" value="1"/>
</dbReference>
<proteinExistence type="predicted"/>
<evidence type="ECO:0000313" key="5">
    <source>
        <dbReference type="Proteomes" id="UP000233618"/>
    </source>
</evidence>
<evidence type="ECO:0000256" key="1">
    <source>
        <dbReference type="ARBA" id="ARBA00022679"/>
    </source>
</evidence>
<dbReference type="EMBL" id="MVDE01000020">
    <property type="protein sequence ID" value="PKQ65281.1"/>
    <property type="molecule type" value="Genomic_DNA"/>
</dbReference>
<dbReference type="RefSeq" id="WP_101310389.1">
    <property type="nucleotide sequence ID" value="NZ_MVDE01000020.1"/>
</dbReference>
<protein>
    <submittedName>
        <fullName evidence="4">GNAT family N-acetyltransferase</fullName>
    </submittedName>
</protein>
<evidence type="ECO:0000259" key="3">
    <source>
        <dbReference type="PROSITE" id="PS51186"/>
    </source>
</evidence>
<dbReference type="Pfam" id="PF00583">
    <property type="entry name" value="Acetyltransf_1"/>
    <property type="match status" value="1"/>
</dbReference>
<dbReference type="PANTHER" id="PTHR43877:SF2">
    <property type="entry name" value="AMINOALKYLPHOSPHONATE N-ACETYLTRANSFERASE-RELATED"/>
    <property type="match status" value="1"/>
</dbReference>
<keyword evidence="2" id="KW-0012">Acyltransferase</keyword>
<name>A0A2N3I4R0_9BACT</name>
<keyword evidence="1 4" id="KW-0808">Transferase</keyword>
<dbReference type="AlphaFoldDB" id="A0A2N3I4R0"/>
<gene>
    <name evidence="4" type="ORF">BZG01_13580</name>
</gene>
<dbReference type="InterPro" id="IPR050832">
    <property type="entry name" value="Bact_Acetyltransf"/>
</dbReference>
<dbReference type="InterPro" id="IPR000182">
    <property type="entry name" value="GNAT_dom"/>
</dbReference>
<reference evidence="4 5" key="1">
    <citation type="journal article" date="2017" name="Front. Microbiol.">
        <title>Labilibaculum manganireducens gen. nov., sp. nov. and Labilibaculum filiforme sp. nov., Novel Bacteroidetes Isolated from Subsurface Sediments of the Baltic Sea.</title>
        <authorList>
            <person name="Vandieken V."/>
            <person name="Marshall I.P."/>
            <person name="Niemann H."/>
            <person name="Engelen B."/>
            <person name="Cypionka H."/>
        </authorList>
    </citation>
    <scope>NUCLEOTIDE SEQUENCE [LARGE SCALE GENOMIC DNA]</scope>
    <source>
        <strain evidence="4 5">59.10-2M</strain>
    </source>
</reference>
<dbReference type="SUPFAM" id="SSF55729">
    <property type="entry name" value="Acyl-CoA N-acyltransferases (Nat)"/>
    <property type="match status" value="1"/>
</dbReference>
<dbReference type="GO" id="GO:0016747">
    <property type="term" value="F:acyltransferase activity, transferring groups other than amino-acyl groups"/>
    <property type="evidence" value="ECO:0007669"/>
    <property type="project" value="InterPro"/>
</dbReference>
<feature type="domain" description="N-acetyltransferase" evidence="3">
    <location>
        <begin position="2"/>
        <end position="149"/>
    </location>
</feature>
<dbReference type="Gene3D" id="3.40.630.30">
    <property type="match status" value="1"/>
</dbReference>
<organism evidence="4 5">
    <name type="scientific">Labilibaculum manganireducens</name>
    <dbReference type="NCBI Taxonomy" id="1940525"/>
    <lineage>
        <taxon>Bacteria</taxon>
        <taxon>Pseudomonadati</taxon>
        <taxon>Bacteroidota</taxon>
        <taxon>Bacteroidia</taxon>
        <taxon>Marinilabiliales</taxon>
        <taxon>Marinifilaceae</taxon>
        <taxon>Labilibaculum</taxon>
    </lineage>
</organism>